<evidence type="ECO:0000256" key="1">
    <source>
        <dbReference type="SAM" id="Coils"/>
    </source>
</evidence>
<feature type="region of interest" description="Disordered" evidence="2">
    <location>
        <begin position="1"/>
        <end position="25"/>
    </location>
</feature>
<dbReference type="OrthoDB" id="2145765at2759"/>
<dbReference type="RefSeq" id="XP_013408600.1">
    <property type="nucleotide sequence ID" value="XM_013553146.1"/>
</dbReference>
<keyword evidence="1" id="KW-0175">Coiled coil</keyword>
<dbReference type="OMA" id="IWMHSAR"/>
<accession>A0A1S3JDV7</accession>
<organism evidence="3 5">
    <name type="scientific">Lingula anatina</name>
    <name type="common">Brachiopod</name>
    <name type="synonym">Lingula unguis</name>
    <dbReference type="NCBI Taxonomy" id="7574"/>
    <lineage>
        <taxon>Eukaryota</taxon>
        <taxon>Metazoa</taxon>
        <taxon>Spiralia</taxon>
        <taxon>Lophotrochozoa</taxon>
        <taxon>Brachiopoda</taxon>
        <taxon>Linguliformea</taxon>
        <taxon>Lingulata</taxon>
        <taxon>Lingulida</taxon>
        <taxon>Linguloidea</taxon>
        <taxon>Lingulidae</taxon>
        <taxon>Lingula</taxon>
    </lineage>
</organism>
<dbReference type="PANTHER" id="PTHR21533:SF19">
    <property type="entry name" value="LEUCINE-RICH PROTEIN"/>
    <property type="match status" value="1"/>
</dbReference>
<dbReference type="Pfam" id="PF14645">
    <property type="entry name" value="Chibby"/>
    <property type="match status" value="1"/>
</dbReference>
<dbReference type="InterPro" id="IPR028118">
    <property type="entry name" value="Chibby_fam"/>
</dbReference>
<proteinExistence type="predicted"/>
<protein>
    <submittedName>
        <fullName evidence="4 5">Protein chibby homolog 1-like</fullName>
    </submittedName>
</protein>
<feature type="coiled-coil region" evidence="1">
    <location>
        <begin position="72"/>
        <end position="120"/>
    </location>
</feature>
<dbReference type="GeneID" id="106172433"/>
<evidence type="ECO:0000313" key="5">
    <source>
        <dbReference type="RefSeq" id="XP_013408600.1"/>
    </source>
</evidence>
<dbReference type="Proteomes" id="UP000085678">
    <property type="component" value="Unplaced"/>
</dbReference>
<evidence type="ECO:0000256" key="2">
    <source>
        <dbReference type="SAM" id="MobiDB-lite"/>
    </source>
</evidence>
<reference evidence="4 5" key="1">
    <citation type="submission" date="2025-04" db="UniProtKB">
        <authorList>
            <consortium name="RefSeq"/>
        </authorList>
    </citation>
    <scope>IDENTIFICATION</scope>
    <source>
        <tissue evidence="4 5">Gonads</tissue>
    </source>
</reference>
<sequence>MPLFGNKFSPKKTSPRKSTSLSNLTLDQTEKPVEFGLDYGPIKVKLGHNEVAFEDGQWISANGGSGVSNKEFIKMKKQNQQLTEENNLLKIKLEILLDMLSETTAEAHLQENEIEELRALTKKSGKRKGGTG</sequence>
<dbReference type="KEGG" id="lak:106172433"/>
<dbReference type="RefSeq" id="XP_013408598.1">
    <property type="nucleotide sequence ID" value="XM_013553144.1"/>
</dbReference>
<gene>
    <name evidence="4 5" type="primary">LOC106172433</name>
</gene>
<evidence type="ECO:0000313" key="4">
    <source>
        <dbReference type="RefSeq" id="XP_013408598.1"/>
    </source>
</evidence>
<dbReference type="PANTHER" id="PTHR21533">
    <property type="entry name" value="LEUCINE-RICH PROTEIN"/>
    <property type="match status" value="1"/>
</dbReference>
<evidence type="ECO:0000313" key="3">
    <source>
        <dbReference type="Proteomes" id="UP000085678"/>
    </source>
</evidence>
<dbReference type="STRING" id="7574.A0A1S3JDV7"/>
<name>A0A1S3JDV7_LINAN</name>
<dbReference type="CDD" id="cd07429">
    <property type="entry name" value="Cby_like"/>
    <property type="match status" value="1"/>
</dbReference>
<keyword evidence="3" id="KW-1185">Reference proteome</keyword>
<dbReference type="AlphaFoldDB" id="A0A1S3JDV7"/>